<dbReference type="InterPro" id="IPR051396">
    <property type="entry name" value="Bact_Antivir_Def_Nuclease"/>
</dbReference>
<reference evidence="2 3" key="1">
    <citation type="submission" date="2023-05" db="EMBL/GenBank/DDBJ databases">
        <authorList>
            <person name="Yin Y."/>
            <person name="Lu Z."/>
        </authorList>
    </citation>
    <scope>NUCLEOTIDE SEQUENCE [LARGE SCALE GENOMIC DNA]</scope>
    <source>
        <strain evidence="2 3">ZM22</strain>
    </source>
</reference>
<dbReference type="InterPro" id="IPR041685">
    <property type="entry name" value="AAA_GajA/Old/RecF-like"/>
</dbReference>
<protein>
    <submittedName>
        <fullName evidence="2">ATP-binding protein</fullName>
    </submittedName>
</protein>
<name>A0ABY8SRQ7_9BURK</name>
<gene>
    <name evidence="2" type="ORF">QMY55_23875</name>
</gene>
<organism evidence="2 3">
    <name type="scientific">Comamonas resistens</name>
    <dbReference type="NCBI Taxonomy" id="3046670"/>
    <lineage>
        <taxon>Bacteria</taxon>
        <taxon>Pseudomonadati</taxon>
        <taxon>Pseudomonadota</taxon>
        <taxon>Betaproteobacteria</taxon>
        <taxon>Burkholderiales</taxon>
        <taxon>Comamonadaceae</taxon>
        <taxon>Comamonas</taxon>
    </lineage>
</organism>
<keyword evidence="2" id="KW-0067">ATP-binding</keyword>
<dbReference type="InterPro" id="IPR027417">
    <property type="entry name" value="P-loop_NTPase"/>
</dbReference>
<keyword evidence="3" id="KW-1185">Reference proteome</keyword>
<dbReference type="PANTHER" id="PTHR43581">
    <property type="entry name" value="ATP/GTP PHOSPHATASE"/>
    <property type="match status" value="1"/>
</dbReference>
<dbReference type="PANTHER" id="PTHR43581:SF4">
    <property type="entry name" value="ATP_GTP PHOSPHATASE"/>
    <property type="match status" value="1"/>
</dbReference>
<dbReference type="EMBL" id="CP125947">
    <property type="protein sequence ID" value="WHS65460.1"/>
    <property type="molecule type" value="Genomic_DNA"/>
</dbReference>
<evidence type="ECO:0000259" key="1">
    <source>
        <dbReference type="Pfam" id="PF13175"/>
    </source>
</evidence>
<dbReference type="Proteomes" id="UP001240697">
    <property type="component" value="Chromosome"/>
</dbReference>
<keyword evidence="2" id="KW-0547">Nucleotide-binding</keyword>
<feature type="domain" description="Endonuclease GajA/Old nuclease/RecF-like AAA" evidence="1">
    <location>
        <begin position="1"/>
        <end position="374"/>
    </location>
</feature>
<dbReference type="Pfam" id="PF13175">
    <property type="entry name" value="AAA_15"/>
    <property type="match status" value="1"/>
</dbReference>
<dbReference type="CDD" id="cd00267">
    <property type="entry name" value="ABC_ATPase"/>
    <property type="match status" value="2"/>
</dbReference>
<evidence type="ECO:0000313" key="2">
    <source>
        <dbReference type="EMBL" id="WHS65460.1"/>
    </source>
</evidence>
<dbReference type="RefSeq" id="WP_283486561.1">
    <property type="nucleotide sequence ID" value="NZ_CP125947.1"/>
</dbReference>
<dbReference type="SUPFAM" id="SSF52540">
    <property type="entry name" value="P-loop containing nucleoside triphosphate hydrolases"/>
    <property type="match status" value="1"/>
</dbReference>
<sequence>MKIKNFNVENLNGKIGLINANFNNDINIITGRNGSGKTTFLKLLWFVVSGNIAQALDEVLFKKLYLETDLYSIKIELTSSRGVKTMCLTTDDNSIEFKKRELSENSVQRNLNDDLFFGDDHEEWLDQEELDSVMNNVSAFLRDTGSSIFFPTFRRIEGGFSMKASSIFGSGLRRKSSSDIEEAMVALSEKFSRKDHKFVASLSTQDIVQLLLRQYTNLNDKASSYQNNKSQEIIEHIKKYESGDDELIGPVSERALLIDIRKRIEEIEDKRTEIMRPMDAVQKIVSKIFSNTGIKIGGRLNFGDAANAINSDQMSAGEKQLLSFICYNAFLNNSVFVIDEPELSLHVDWQRIFFKILTEQNPSNQFLVATHSPFVYNKYPEKEVAVDSDRGDNGE</sequence>
<dbReference type="Gene3D" id="3.40.50.300">
    <property type="entry name" value="P-loop containing nucleotide triphosphate hydrolases"/>
    <property type="match status" value="2"/>
</dbReference>
<dbReference type="GO" id="GO:0005524">
    <property type="term" value="F:ATP binding"/>
    <property type="evidence" value="ECO:0007669"/>
    <property type="project" value="UniProtKB-KW"/>
</dbReference>
<accession>A0ABY8SRQ7</accession>
<proteinExistence type="predicted"/>
<evidence type="ECO:0000313" key="3">
    <source>
        <dbReference type="Proteomes" id="UP001240697"/>
    </source>
</evidence>